<comment type="catalytic activity">
    <reaction evidence="1">
        <text>a 4-O-methyl-thymidine in DNA + L-cysteinyl-[protein] = a thymidine in DNA + S-methyl-L-cysteinyl-[protein]</text>
        <dbReference type="Rhea" id="RHEA:53428"/>
        <dbReference type="Rhea" id="RHEA-COMP:10131"/>
        <dbReference type="Rhea" id="RHEA-COMP:10132"/>
        <dbReference type="Rhea" id="RHEA-COMP:13555"/>
        <dbReference type="Rhea" id="RHEA-COMP:13556"/>
        <dbReference type="ChEBI" id="CHEBI:29950"/>
        <dbReference type="ChEBI" id="CHEBI:82612"/>
        <dbReference type="ChEBI" id="CHEBI:137386"/>
        <dbReference type="ChEBI" id="CHEBI:137387"/>
        <dbReference type="EC" id="2.1.1.63"/>
    </reaction>
</comment>
<comment type="similarity">
    <text evidence="2">Belongs to the MGMT family.</text>
</comment>
<dbReference type="Proteomes" id="UP000050823">
    <property type="component" value="Unassembled WGS sequence"/>
</dbReference>
<evidence type="ECO:0000313" key="11">
    <source>
        <dbReference type="Proteomes" id="UP000050823"/>
    </source>
</evidence>
<evidence type="ECO:0000256" key="4">
    <source>
        <dbReference type="ARBA" id="ARBA00022603"/>
    </source>
</evidence>
<keyword evidence="7" id="KW-0234">DNA repair</keyword>
<organism evidence="10 11">
    <name type="scientific">Latilactobacillus graminis DSM 20719</name>
    <dbReference type="NCBI Taxonomy" id="1423752"/>
    <lineage>
        <taxon>Bacteria</taxon>
        <taxon>Bacillati</taxon>
        <taxon>Bacillota</taxon>
        <taxon>Bacilli</taxon>
        <taxon>Lactobacillales</taxon>
        <taxon>Lactobacillaceae</taxon>
        <taxon>Latilactobacillus</taxon>
    </lineage>
</organism>
<dbReference type="GO" id="GO:0003908">
    <property type="term" value="F:methylated-DNA-[protein]-cysteine S-methyltransferase activity"/>
    <property type="evidence" value="ECO:0007669"/>
    <property type="project" value="UniProtKB-EC"/>
</dbReference>
<keyword evidence="6" id="KW-0227">DNA damage</keyword>
<evidence type="ECO:0000256" key="1">
    <source>
        <dbReference type="ARBA" id="ARBA00001286"/>
    </source>
</evidence>
<dbReference type="PANTHER" id="PTHR10815">
    <property type="entry name" value="METHYLATED-DNA--PROTEIN-CYSTEINE METHYLTRANSFERASE"/>
    <property type="match status" value="1"/>
</dbReference>
<evidence type="ECO:0000256" key="5">
    <source>
        <dbReference type="ARBA" id="ARBA00022679"/>
    </source>
</evidence>
<evidence type="ECO:0000313" key="10">
    <source>
        <dbReference type="EMBL" id="KRM24179.1"/>
    </source>
</evidence>
<evidence type="ECO:0000259" key="9">
    <source>
        <dbReference type="Pfam" id="PF01035"/>
    </source>
</evidence>
<keyword evidence="4 10" id="KW-0489">Methyltransferase</keyword>
<proteinExistence type="inferred from homology"/>
<dbReference type="PANTHER" id="PTHR10815:SF12">
    <property type="entry name" value="METHYLATED-DNA--PROTEIN-CYSTEINE METHYLTRANSFERASE, INDUCIBLE"/>
    <property type="match status" value="1"/>
</dbReference>
<evidence type="ECO:0000256" key="7">
    <source>
        <dbReference type="ARBA" id="ARBA00023204"/>
    </source>
</evidence>
<dbReference type="InterPro" id="IPR036388">
    <property type="entry name" value="WH-like_DNA-bd_sf"/>
</dbReference>
<gene>
    <name evidence="10" type="ORF">FC90_GL000655</name>
</gene>
<dbReference type="Pfam" id="PF01035">
    <property type="entry name" value="DNA_binding_1"/>
    <property type="match status" value="1"/>
</dbReference>
<protein>
    <recommendedName>
        <fullName evidence="3">methylated-DNA--[protein]-cysteine S-methyltransferase</fullName>
        <ecNumber evidence="3">2.1.1.63</ecNumber>
    </recommendedName>
</protein>
<dbReference type="Gene3D" id="3.30.160.70">
    <property type="entry name" value="Methylated DNA-protein cysteine methyltransferase domain"/>
    <property type="match status" value="1"/>
</dbReference>
<dbReference type="InterPro" id="IPR036217">
    <property type="entry name" value="MethylDNA_cys_MeTrfase_DNAb"/>
</dbReference>
<keyword evidence="5" id="KW-0808">Transferase</keyword>
<evidence type="ECO:0000256" key="6">
    <source>
        <dbReference type="ARBA" id="ARBA00022763"/>
    </source>
</evidence>
<dbReference type="AlphaFoldDB" id="A0AA89KY84"/>
<comment type="caution">
    <text evidence="10">The sequence shown here is derived from an EMBL/GenBank/DDBJ whole genome shotgun (WGS) entry which is preliminary data.</text>
</comment>
<reference evidence="10 11" key="1">
    <citation type="journal article" date="2015" name="Genome Announc.">
        <title>Expanding the biotechnology potential of lactobacilli through comparative genomics of 213 strains and associated genera.</title>
        <authorList>
            <person name="Sun Z."/>
            <person name="Harris H.M."/>
            <person name="McCann A."/>
            <person name="Guo C."/>
            <person name="Argimon S."/>
            <person name="Zhang W."/>
            <person name="Yang X."/>
            <person name="Jeffery I.B."/>
            <person name="Cooney J.C."/>
            <person name="Kagawa T.F."/>
            <person name="Liu W."/>
            <person name="Song Y."/>
            <person name="Salvetti E."/>
            <person name="Wrobel A."/>
            <person name="Rasinkangas P."/>
            <person name="Parkhill J."/>
            <person name="Rea M.C."/>
            <person name="O'Sullivan O."/>
            <person name="Ritari J."/>
            <person name="Douillard F.P."/>
            <person name="Paul Ross R."/>
            <person name="Yang R."/>
            <person name="Briner A.E."/>
            <person name="Felis G.E."/>
            <person name="de Vos W.M."/>
            <person name="Barrangou R."/>
            <person name="Klaenhammer T.R."/>
            <person name="Caufield P.W."/>
            <person name="Cui Y."/>
            <person name="Zhang H."/>
            <person name="O'Toole P.W."/>
        </authorList>
    </citation>
    <scope>NUCLEOTIDE SEQUENCE [LARGE SCALE GENOMIC DNA]</scope>
    <source>
        <strain evidence="10 11">DSM 20719</strain>
    </source>
</reference>
<dbReference type="InterPro" id="IPR014048">
    <property type="entry name" value="MethylDNA_cys_MeTrfase_DNA-bd"/>
</dbReference>
<dbReference type="SUPFAM" id="SSF46767">
    <property type="entry name" value="Methylated DNA-protein cysteine methyltransferase, C-terminal domain"/>
    <property type="match status" value="1"/>
</dbReference>
<name>A0AA89KY84_9LACO</name>
<dbReference type="GO" id="GO:0006281">
    <property type="term" value="P:DNA repair"/>
    <property type="evidence" value="ECO:0007669"/>
    <property type="project" value="UniProtKB-KW"/>
</dbReference>
<feature type="domain" description="Methylated-DNA-[protein]-cysteine S-methyltransferase DNA binding" evidence="9">
    <location>
        <begin position="84"/>
        <end position="162"/>
    </location>
</feature>
<dbReference type="InterPro" id="IPR036631">
    <property type="entry name" value="MGMT_N_sf"/>
</dbReference>
<sequence>MMISISYGTLTVNQHQYILAVSQAGLCFVGSPDQTISELTTFLPDAQPNENQTVVAPFVTALQAYLTGKQTTWTLPIDTTNGTAFQQTVWQALQTIPYGQTTTYSALAAQIGRPTAVRAVASAVGRNPLLIVIPCHRVYRKDGKIGDYRGGLELKQALRLLEIQSK</sequence>
<dbReference type="GO" id="GO:0032259">
    <property type="term" value="P:methylation"/>
    <property type="evidence" value="ECO:0007669"/>
    <property type="project" value="UniProtKB-KW"/>
</dbReference>
<accession>A0AA89KY84</accession>
<dbReference type="SUPFAM" id="SSF53155">
    <property type="entry name" value="Methylated DNA-protein cysteine methyltransferase domain"/>
    <property type="match status" value="1"/>
</dbReference>
<evidence type="ECO:0000256" key="3">
    <source>
        <dbReference type="ARBA" id="ARBA00011918"/>
    </source>
</evidence>
<dbReference type="FunFam" id="1.10.10.10:FF:000214">
    <property type="entry name" value="Methylated-DNA--protein-cysteine methyltransferase"/>
    <property type="match status" value="1"/>
</dbReference>
<dbReference type="Gene3D" id="1.10.10.10">
    <property type="entry name" value="Winged helix-like DNA-binding domain superfamily/Winged helix DNA-binding domain"/>
    <property type="match status" value="1"/>
</dbReference>
<dbReference type="CDD" id="cd06445">
    <property type="entry name" value="ATase"/>
    <property type="match status" value="1"/>
</dbReference>
<dbReference type="EMBL" id="AYZB01000003">
    <property type="protein sequence ID" value="KRM24179.1"/>
    <property type="molecule type" value="Genomic_DNA"/>
</dbReference>
<evidence type="ECO:0000256" key="8">
    <source>
        <dbReference type="ARBA" id="ARBA00049348"/>
    </source>
</evidence>
<evidence type="ECO:0000256" key="2">
    <source>
        <dbReference type="ARBA" id="ARBA00008711"/>
    </source>
</evidence>
<dbReference type="EC" id="2.1.1.63" evidence="3"/>
<dbReference type="NCBIfam" id="TIGR00589">
    <property type="entry name" value="ogt"/>
    <property type="match status" value="1"/>
</dbReference>
<comment type="catalytic activity">
    <reaction evidence="8">
        <text>a 6-O-methyl-2'-deoxyguanosine in DNA + L-cysteinyl-[protein] = S-methyl-L-cysteinyl-[protein] + a 2'-deoxyguanosine in DNA</text>
        <dbReference type="Rhea" id="RHEA:24000"/>
        <dbReference type="Rhea" id="RHEA-COMP:10131"/>
        <dbReference type="Rhea" id="RHEA-COMP:10132"/>
        <dbReference type="Rhea" id="RHEA-COMP:11367"/>
        <dbReference type="Rhea" id="RHEA-COMP:11368"/>
        <dbReference type="ChEBI" id="CHEBI:29950"/>
        <dbReference type="ChEBI" id="CHEBI:82612"/>
        <dbReference type="ChEBI" id="CHEBI:85445"/>
        <dbReference type="ChEBI" id="CHEBI:85448"/>
        <dbReference type="EC" id="2.1.1.63"/>
    </reaction>
</comment>